<feature type="chain" id="PRO_5002167584" description="Granulins domain-containing protein" evidence="1">
    <location>
        <begin position="22"/>
        <end position="144"/>
    </location>
</feature>
<evidence type="ECO:0008006" key="4">
    <source>
        <dbReference type="Google" id="ProtNLM"/>
    </source>
</evidence>
<evidence type="ECO:0000256" key="1">
    <source>
        <dbReference type="SAM" id="SignalP"/>
    </source>
</evidence>
<keyword evidence="3" id="KW-1185">Reference proteome</keyword>
<dbReference type="AlphaFoldDB" id="A0A0C3NPU6"/>
<organism evidence="2 3">
    <name type="scientific">Pisolithus tinctorius Marx 270</name>
    <dbReference type="NCBI Taxonomy" id="870435"/>
    <lineage>
        <taxon>Eukaryota</taxon>
        <taxon>Fungi</taxon>
        <taxon>Dikarya</taxon>
        <taxon>Basidiomycota</taxon>
        <taxon>Agaricomycotina</taxon>
        <taxon>Agaricomycetes</taxon>
        <taxon>Agaricomycetidae</taxon>
        <taxon>Boletales</taxon>
        <taxon>Sclerodermatineae</taxon>
        <taxon>Pisolithaceae</taxon>
        <taxon>Pisolithus</taxon>
    </lineage>
</organism>
<dbReference type="STRING" id="870435.A0A0C3NPU6"/>
<gene>
    <name evidence="2" type="ORF">M404DRAFT_891285</name>
</gene>
<reference evidence="2 3" key="1">
    <citation type="submission" date="2014-04" db="EMBL/GenBank/DDBJ databases">
        <authorList>
            <consortium name="DOE Joint Genome Institute"/>
            <person name="Kuo A."/>
            <person name="Kohler A."/>
            <person name="Costa M.D."/>
            <person name="Nagy L.G."/>
            <person name="Floudas D."/>
            <person name="Copeland A."/>
            <person name="Barry K.W."/>
            <person name="Cichocki N."/>
            <person name="Veneault-Fourrey C."/>
            <person name="LaButti K."/>
            <person name="Lindquist E.A."/>
            <person name="Lipzen A."/>
            <person name="Lundell T."/>
            <person name="Morin E."/>
            <person name="Murat C."/>
            <person name="Sun H."/>
            <person name="Tunlid A."/>
            <person name="Henrissat B."/>
            <person name="Grigoriev I.V."/>
            <person name="Hibbett D.S."/>
            <person name="Martin F."/>
            <person name="Nordberg H.P."/>
            <person name="Cantor M.N."/>
            <person name="Hua S.X."/>
        </authorList>
    </citation>
    <scope>NUCLEOTIDE SEQUENCE [LARGE SCALE GENOMIC DNA]</scope>
    <source>
        <strain evidence="2 3">Marx 270</strain>
    </source>
</reference>
<sequence>MFRLFCIVLLLLSAQLAFVHADDSTPRVHNSHTPRALTGLLGRSAKFAQRQTLECPTGDQQCTDNECCSVDSFCCDDQIGGCCPVGSTCTTGTDFCSGIVSGGSSIGGGSSTGGGSRGPSAGLSTWQAAGLAAIVGAPLFGAAF</sequence>
<proteinExistence type="predicted"/>
<feature type="signal peptide" evidence="1">
    <location>
        <begin position="1"/>
        <end position="21"/>
    </location>
</feature>
<dbReference type="OrthoDB" id="2957314at2759"/>
<evidence type="ECO:0000313" key="3">
    <source>
        <dbReference type="Proteomes" id="UP000054217"/>
    </source>
</evidence>
<evidence type="ECO:0000313" key="2">
    <source>
        <dbReference type="EMBL" id="KIN97595.1"/>
    </source>
</evidence>
<dbReference type="EMBL" id="KN832027">
    <property type="protein sequence ID" value="KIN97595.1"/>
    <property type="molecule type" value="Genomic_DNA"/>
</dbReference>
<accession>A0A0C3NPU6</accession>
<reference evidence="3" key="2">
    <citation type="submission" date="2015-01" db="EMBL/GenBank/DDBJ databases">
        <title>Evolutionary Origins and Diversification of the Mycorrhizal Mutualists.</title>
        <authorList>
            <consortium name="DOE Joint Genome Institute"/>
            <consortium name="Mycorrhizal Genomics Consortium"/>
            <person name="Kohler A."/>
            <person name="Kuo A."/>
            <person name="Nagy L.G."/>
            <person name="Floudas D."/>
            <person name="Copeland A."/>
            <person name="Barry K.W."/>
            <person name="Cichocki N."/>
            <person name="Veneault-Fourrey C."/>
            <person name="LaButti K."/>
            <person name="Lindquist E.A."/>
            <person name="Lipzen A."/>
            <person name="Lundell T."/>
            <person name="Morin E."/>
            <person name="Murat C."/>
            <person name="Riley R."/>
            <person name="Ohm R."/>
            <person name="Sun H."/>
            <person name="Tunlid A."/>
            <person name="Henrissat B."/>
            <person name="Grigoriev I.V."/>
            <person name="Hibbett D.S."/>
            <person name="Martin F."/>
        </authorList>
    </citation>
    <scope>NUCLEOTIDE SEQUENCE [LARGE SCALE GENOMIC DNA]</scope>
    <source>
        <strain evidence="3">Marx 270</strain>
    </source>
</reference>
<dbReference type="Proteomes" id="UP000054217">
    <property type="component" value="Unassembled WGS sequence"/>
</dbReference>
<keyword evidence="1" id="KW-0732">Signal</keyword>
<dbReference type="InParanoid" id="A0A0C3NPU6"/>
<dbReference type="HOGENOM" id="CLU_1971436_0_0_1"/>
<protein>
    <recommendedName>
        <fullName evidence="4">Granulins domain-containing protein</fullName>
    </recommendedName>
</protein>
<name>A0A0C3NPU6_PISTI</name>